<dbReference type="Gene3D" id="2.40.30.170">
    <property type="match status" value="1"/>
</dbReference>
<sequence>MRGSRPVKLSTRRRGLITNGILAVALLGGAGFAYSALGAGGSSADAVVRTVTATRGTVTASVTASGAVESALSRSLAFGSTGTVDRIYVKVGDKVAKGEILARLDDDAARETLASAAASYGAAVDDGTSTTALYAAYVKARNAYRAALREVEGTVLKAPFAGTVTALNGAEGGSSNGSSGGSDASTGQSAATGFIGLADTGRLKLVGAFTESDVTKLKVGTPASVSFDALSGVTATGKITQIEPVAATSDNVVQYPVTISLTEVPDQVRLGQTATVEVVTGTAENVVTVPSSAVTTAGGQSTVTLLKDGRQVRTPVEVGVKGTATTEIRSGVAEGDLLVPPAATGTSDQQQRQPNRFPGGGITGGIPGGGR</sequence>
<comment type="caution">
    <text evidence="5">The sequence shown here is derived from an EMBL/GenBank/DDBJ whole genome shotgun (WGS) entry which is preliminary data.</text>
</comment>
<evidence type="ECO:0000313" key="6">
    <source>
        <dbReference type="Proteomes" id="UP001501666"/>
    </source>
</evidence>
<evidence type="ECO:0000256" key="1">
    <source>
        <dbReference type="ARBA" id="ARBA00004196"/>
    </source>
</evidence>
<protein>
    <submittedName>
        <fullName evidence="5">HlyD family efflux transporter periplasmic adaptor subunit</fullName>
    </submittedName>
</protein>
<accession>A0ABP6DSA0</accession>
<dbReference type="EMBL" id="BAAATE010000002">
    <property type="protein sequence ID" value="GAA2647950.1"/>
    <property type="molecule type" value="Genomic_DNA"/>
</dbReference>
<dbReference type="InterPro" id="IPR058636">
    <property type="entry name" value="Beta-barrel_YknX"/>
</dbReference>
<evidence type="ECO:0000313" key="5">
    <source>
        <dbReference type="EMBL" id="GAA2647950.1"/>
    </source>
</evidence>
<dbReference type="Gene3D" id="2.40.50.100">
    <property type="match status" value="1"/>
</dbReference>
<feature type="compositionally biased region" description="Polar residues" evidence="3">
    <location>
        <begin position="344"/>
        <end position="354"/>
    </location>
</feature>
<keyword evidence="6" id="KW-1185">Reference proteome</keyword>
<reference evidence="6" key="1">
    <citation type="journal article" date="2019" name="Int. J. Syst. Evol. Microbiol.">
        <title>The Global Catalogue of Microorganisms (GCM) 10K type strain sequencing project: providing services to taxonomists for standard genome sequencing and annotation.</title>
        <authorList>
            <consortium name="The Broad Institute Genomics Platform"/>
            <consortium name="The Broad Institute Genome Sequencing Center for Infectious Disease"/>
            <person name="Wu L."/>
            <person name="Ma J."/>
        </authorList>
    </citation>
    <scope>NUCLEOTIDE SEQUENCE [LARGE SCALE GENOMIC DNA]</scope>
    <source>
        <strain evidence="6">JCM 6835</strain>
    </source>
</reference>
<organism evidence="5 6">
    <name type="scientific">Nonomuraea recticatena</name>
    <dbReference type="NCBI Taxonomy" id="46178"/>
    <lineage>
        <taxon>Bacteria</taxon>
        <taxon>Bacillati</taxon>
        <taxon>Actinomycetota</taxon>
        <taxon>Actinomycetes</taxon>
        <taxon>Streptosporangiales</taxon>
        <taxon>Streptosporangiaceae</taxon>
        <taxon>Nonomuraea</taxon>
    </lineage>
</organism>
<dbReference type="Pfam" id="PF25990">
    <property type="entry name" value="Beta-barrel_YknX"/>
    <property type="match status" value="1"/>
</dbReference>
<evidence type="ECO:0000259" key="4">
    <source>
        <dbReference type="Pfam" id="PF25990"/>
    </source>
</evidence>
<dbReference type="PANTHER" id="PTHR32347:SF14">
    <property type="entry name" value="EFFLUX SYSTEM COMPONENT YKNX-RELATED"/>
    <property type="match status" value="1"/>
</dbReference>
<dbReference type="InterPro" id="IPR050465">
    <property type="entry name" value="UPF0194_transport"/>
</dbReference>
<gene>
    <name evidence="5" type="ORF">GCM10010412_011890</name>
</gene>
<evidence type="ECO:0000256" key="3">
    <source>
        <dbReference type="SAM" id="MobiDB-lite"/>
    </source>
</evidence>
<name>A0ABP6DSA0_9ACTN</name>
<keyword evidence="2" id="KW-0175">Coiled coil</keyword>
<feature type="domain" description="YknX-like beta-barrel" evidence="4">
    <location>
        <begin position="204"/>
        <end position="278"/>
    </location>
</feature>
<dbReference type="PANTHER" id="PTHR32347">
    <property type="entry name" value="EFFLUX SYSTEM COMPONENT YKNX-RELATED"/>
    <property type="match status" value="1"/>
</dbReference>
<comment type="subcellular location">
    <subcellularLocation>
        <location evidence="1">Cell envelope</location>
    </subcellularLocation>
</comment>
<dbReference type="SUPFAM" id="SSF111369">
    <property type="entry name" value="HlyD-like secretion proteins"/>
    <property type="match status" value="1"/>
</dbReference>
<evidence type="ECO:0000256" key="2">
    <source>
        <dbReference type="ARBA" id="ARBA00023054"/>
    </source>
</evidence>
<dbReference type="Proteomes" id="UP001501666">
    <property type="component" value="Unassembled WGS sequence"/>
</dbReference>
<feature type="region of interest" description="Disordered" evidence="3">
    <location>
        <begin position="339"/>
        <end position="371"/>
    </location>
</feature>
<dbReference type="Gene3D" id="2.40.420.20">
    <property type="match status" value="1"/>
</dbReference>
<proteinExistence type="predicted"/>
<feature type="compositionally biased region" description="Gly residues" evidence="3">
    <location>
        <begin position="358"/>
        <end position="371"/>
    </location>
</feature>